<feature type="compositionally biased region" description="Basic and acidic residues" evidence="1">
    <location>
        <begin position="855"/>
        <end position="864"/>
    </location>
</feature>
<organism evidence="3 4">
    <name type="scientific">Lasiosphaeria ovina</name>
    <dbReference type="NCBI Taxonomy" id="92902"/>
    <lineage>
        <taxon>Eukaryota</taxon>
        <taxon>Fungi</taxon>
        <taxon>Dikarya</taxon>
        <taxon>Ascomycota</taxon>
        <taxon>Pezizomycotina</taxon>
        <taxon>Sordariomycetes</taxon>
        <taxon>Sordariomycetidae</taxon>
        <taxon>Sordariales</taxon>
        <taxon>Lasiosphaeriaceae</taxon>
        <taxon>Lasiosphaeria</taxon>
    </lineage>
</organism>
<feature type="compositionally biased region" description="Low complexity" evidence="1">
    <location>
        <begin position="737"/>
        <end position="751"/>
    </location>
</feature>
<feature type="compositionally biased region" description="Low complexity" evidence="1">
    <location>
        <begin position="843"/>
        <end position="852"/>
    </location>
</feature>
<reference evidence="3" key="2">
    <citation type="submission" date="2023-06" db="EMBL/GenBank/DDBJ databases">
        <authorList>
            <consortium name="Lawrence Berkeley National Laboratory"/>
            <person name="Haridas S."/>
            <person name="Hensen N."/>
            <person name="Bonometti L."/>
            <person name="Westerberg I."/>
            <person name="Brannstrom I.O."/>
            <person name="Guillou S."/>
            <person name="Cros-Aarteil S."/>
            <person name="Calhoun S."/>
            <person name="Kuo A."/>
            <person name="Mondo S."/>
            <person name="Pangilinan J."/>
            <person name="Riley R."/>
            <person name="Labutti K."/>
            <person name="Andreopoulos B."/>
            <person name="Lipzen A."/>
            <person name="Chen C."/>
            <person name="Yanf M."/>
            <person name="Daum C."/>
            <person name="Ng V."/>
            <person name="Clum A."/>
            <person name="Steindorff A."/>
            <person name="Ohm R."/>
            <person name="Martin F."/>
            <person name="Silar P."/>
            <person name="Natvig D."/>
            <person name="Lalanne C."/>
            <person name="Gautier V."/>
            <person name="Ament-Velasquez S.L."/>
            <person name="Kruys A."/>
            <person name="Hutchinson M.I."/>
            <person name="Powell A.J."/>
            <person name="Barry K."/>
            <person name="Miller A.N."/>
            <person name="Grigoriev I.V."/>
            <person name="Debuchy R."/>
            <person name="Gladieux P."/>
            <person name="Thoren M.H."/>
            <person name="Johannesson H."/>
        </authorList>
    </citation>
    <scope>NUCLEOTIDE SEQUENCE</scope>
    <source>
        <strain evidence="3">CBS 958.72</strain>
    </source>
</reference>
<feature type="region of interest" description="Disordered" evidence="1">
    <location>
        <begin position="1"/>
        <end position="132"/>
    </location>
</feature>
<gene>
    <name evidence="3" type="ORF">B0T24DRAFT_673159</name>
</gene>
<evidence type="ECO:0000256" key="1">
    <source>
        <dbReference type="SAM" id="MobiDB-lite"/>
    </source>
</evidence>
<feature type="domain" description="DUF8004" evidence="2">
    <location>
        <begin position="309"/>
        <end position="401"/>
    </location>
</feature>
<keyword evidence="4" id="KW-1185">Reference proteome</keyword>
<feature type="region of interest" description="Disordered" evidence="1">
    <location>
        <begin position="827"/>
        <end position="872"/>
    </location>
</feature>
<feature type="region of interest" description="Disordered" evidence="1">
    <location>
        <begin position="707"/>
        <end position="766"/>
    </location>
</feature>
<dbReference type="Pfam" id="PF26013">
    <property type="entry name" value="DUF8004"/>
    <property type="match status" value="1"/>
</dbReference>
<accession>A0AAE0NKT4</accession>
<dbReference type="EMBL" id="JAULSN010000001">
    <property type="protein sequence ID" value="KAK3383265.1"/>
    <property type="molecule type" value="Genomic_DNA"/>
</dbReference>
<dbReference type="PANTHER" id="PTHR39601:SF2">
    <property type="entry name" value="CHORIOGENIN HMINOR"/>
    <property type="match status" value="1"/>
</dbReference>
<protein>
    <recommendedName>
        <fullName evidence="2">DUF8004 domain-containing protein</fullName>
    </recommendedName>
</protein>
<name>A0AAE0NKT4_9PEZI</name>
<proteinExistence type="predicted"/>
<evidence type="ECO:0000259" key="2">
    <source>
        <dbReference type="Pfam" id="PF26013"/>
    </source>
</evidence>
<dbReference type="PANTHER" id="PTHR39601">
    <property type="entry name" value="CHORIOGENIN HMINOR"/>
    <property type="match status" value="1"/>
</dbReference>
<dbReference type="AlphaFoldDB" id="A0AAE0NKT4"/>
<evidence type="ECO:0000313" key="3">
    <source>
        <dbReference type="EMBL" id="KAK3383265.1"/>
    </source>
</evidence>
<comment type="caution">
    <text evidence="3">The sequence shown here is derived from an EMBL/GenBank/DDBJ whole genome shotgun (WGS) entry which is preliminary data.</text>
</comment>
<feature type="compositionally biased region" description="Polar residues" evidence="1">
    <location>
        <begin position="73"/>
        <end position="87"/>
    </location>
</feature>
<feature type="compositionally biased region" description="Low complexity" evidence="1">
    <location>
        <begin position="1"/>
        <end position="31"/>
    </location>
</feature>
<evidence type="ECO:0000313" key="4">
    <source>
        <dbReference type="Proteomes" id="UP001287356"/>
    </source>
</evidence>
<sequence>MSMPPTTLKKTQKTPLPLMPPAVAAMQAPAPSEGMAQDRARSFSGAPAPNNAAPHPHRLQPRHPSPTPAPRGRSSSAQPPTNRNTSAEAPRVVSGPVDLRSQSNNSSDGDKRKSRKGWLTGGRSRSNSADLGKDKGMRAWIMSPDTLSDYNVAALMNGEKIPELWNEAGNVYIYLYPKGSGRGPSFKVQDQVFNSSKVLNEILESGTIAADSSGSTYLGVDDAARRTHSQPISTRRPGEGNIYLPLEKQDLDSLVAARNLFAFLTNQPLVGTDANPTIFTAFFHISGLLRKYGFSNYNGSSFGDSVDATFDIFLDQFGTADVRHSREKTLEALVMSEHMKSWTLYNEAFAHAVGKYDSLLELRSPLFNSISVSTRNRLERAHLNLVNRQANIDIRLESFEFPSLFAGIASSTSTDEYKNVKFKEWRNSFVKMRSFVLGYYKDLFGNWPPKARSKKNHFSQPGLNRQCLKMLYSDLAALYDLLVDRESITPRAIDKVFEDTQANAVDPNISALRKILSEFDHSSPPVLPPIPFDVPKIPSMKTIHENYNDLSGKTQAKFDKSLKYNELLLLLIKSRNIDTDSLRIPFLNAFKEFELKEAKSAHAHDLADQRIGYWLFLYVVIQSLPMLVVDAPGLNWTEGVEYFLCEAPQGNPSWVEDAGEVRKMWYKTDQGIVELSTDVILFSAEGVYMRSHCWLAAKAWGGSGGGVMPPPQASGASPLEPPRAVFQDMDPVSNPVAGGPPSAPGSAAGSPRLRASRNASPSGIRAGHAYRSSIAIGLEPLPGPFSDGSSFGDGTHGRRDSAGPLYQQGQQGSNSALDLSIRPATFSEQAGPHRGSHQGLTHTSTGSVGGSTFEDILKGMDSGKDKKKKSFF</sequence>
<dbReference type="InterPro" id="IPR058317">
    <property type="entry name" value="DUF8004"/>
</dbReference>
<feature type="region of interest" description="Disordered" evidence="1">
    <location>
        <begin position="784"/>
        <end position="815"/>
    </location>
</feature>
<dbReference type="Proteomes" id="UP001287356">
    <property type="component" value="Unassembled WGS sequence"/>
</dbReference>
<reference evidence="3" key="1">
    <citation type="journal article" date="2023" name="Mol. Phylogenet. Evol.">
        <title>Genome-scale phylogeny and comparative genomics of the fungal order Sordariales.</title>
        <authorList>
            <person name="Hensen N."/>
            <person name="Bonometti L."/>
            <person name="Westerberg I."/>
            <person name="Brannstrom I.O."/>
            <person name="Guillou S."/>
            <person name="Cros-Aarteil S."/>
            <person name="Calhoun S."/>
            <person name="Haridas S."/>
            <person name="Kuo A."/>
            <person name="Mondo S."/>
            <person name="Pangilinan J."/>
            <person name="Riley R."/>
            <person name="LaButti K."/>
            <person name="Andreopoulos B."/>
            <person name="Lipzen A."/>
            <person name="Chen C."/>
            <person name="Yan M."/>
            <person name="Daum C."/>
            <person name="Ng V."/>
            <person name="Clum A."/>
            <person name="Steindorff A."/>
            <person name="Ohm R.A."/>
            <person name="Martin F."/>
            <person name="Silar P."/>
            <person name="Natvig D.O."/>
            <person name="Lalanne C."/>
            <person name="Gautier V."/>
            <person name="Ament-Velasquez S.L."/>
            <person name="Kruys A."/>
            <person name="Hutchinson M.I."/>
            <person name="Powell A.J."/>
            <person name="Barry K."/>
            <person name="Miller A.N."/>
            <person name="Grigoriev I.V."/>
            <person name="Debuchy R."/>
            <person name="Gladieux P."/>
            <person name="Hiltunen Thoren M."/>
            <person name="Johannesson H."/>
        </authorList>
    </citation>
    <scope>NUCLEOTIDE SEQUENCE</scope>
    <source>
        <strain evidence="3">CBS 958.72</strain>
    </source>
</reference>
<feature type="compositionally biased region" description="Low complexity" evidence="1">
    <location>
        <begin position="784"/>
        <end position="793"/>
    </location>
</feature>